<dbReference type="EMBL" id="JASPKY010006003">
    <property type="protein sequence ID" value="KAK9659694.1"/>
    <property type="molecule type" value="Genomic_DNA"/>
</dbReference>
<dbReference type="Pfam" id="PF22936">
    <property type="entry name" value="Pol_BBD"/>
    <property type="match status" value="1"/>
</dbReference>
<feature type="non-terminal residue" evidence="2">
    <location>
        <position position="61"/>
    </location>
</feature>
<protein>
    <recommendedName>
        <fullName evidence="1">Retrovirus-related Pol polyprotein from transposon TNT 1-94-like beta-barrel domain-containing protein</fullName>
    </recommendedName>
</protein>
<comment type="caution">
    <text evidence="2">The sequence shown here is derived from an EMBL/GenBank/DDBJ whole genome shotgun (WGS) entry which is preliminary data.</text>
</comment>
<accession>A0AAW1GBA9</accession>
<organism evidence="2 3">
    <name type="scientific">Popillia japonica</name>
    <name type="common">Japanese beetle</name>
    <dbReference type="NCBI Taxonomy" id="7064"/>
    <lineage>
        <taxon>Eukaryota</taxon>
        <taxon>Metazoa</taxon>
        <taxon>Ecdysozoa</taxon>
        <taxon>Arthropoda</taxon>
        <taxon>Hexapoda</taxon>
        <taxon>Insecta</taxon>
        <taxon>Pterygota</taxon>
        <taxon>Neoptera</taxon>
        <taxon>Endopterygota</taxon>
        <taxon>Coleoptera</taxon>
        <taxon>Polyphaga</taxon>
        <taxon>Scarabaeiformia</taxon>
        <taxon>Scarabaeidae</taxon>
        <taxon>Rutelinae</taxon>
        <taxon>Popillia</taxon>
    </lineage>
</organism>
<evidence type="ECO:0000313" key="2">
    <source>
        <dbReference type="EMBL" id="KAK9659694.1"/>
    </source>
</evidence>
<dbReference type="Proteomes" id="UP001458880">
    <property type="component" value="Unassembled WGS sequence"/>
</dbReference>
<name>A0AAW1GBA9_POPJA</name>
<evidence type="ECO:0000259" key="1">
    <source>
        <dbReference type="Pfam" id="PF22936"/>
    </source>
</evidence>
<sequence length="61" mass="7019">MGNIMVVSTVENKKVDCTIKNVLYVPNLRRNLLSVKKLEMSNIKVTFENARVKLIDKDNKL</sequence>
<reference evidence="2 3" key="1">
    <citation type="journal article" date="2024" name="BMC Genomics">
        <title>De novo assembly and annotation of Popillia japonica's genome with initial clues to its potential as an invasive pest.</title>
        <authorList>
            <person name="Cucini C."/>
            <person name="Boschi S."/>
            <person name="Funari R."/>
            <person name="Cardaioli E."/>
            <person name="Iannotti N."/>
            <person name="Marturano G."/>
            <person name="Paoli F."/>
            <person name="Bruttini M."/>
            <person name="Carapelli A."/>
            <person name="Frati F."/>
            <person name="Nardi F."/>
        </authorList>
    </citation>
    <scope>NUCLEOTIDE SEQUENCE [LARGE SCALE GENOMIC DNA]</scope>
    <source>
        <strain evidence="2">DMR45628</strain>
    </source>
</reference>
<gene>
    <name evidence="2" type="ORF">QE152_g41626</name>
</gene>
<feature type="domain" description="Retrovirus-related Pol polyprotein from transposon TNT 1-94-like beta-barrel" evidence="1">
    <location>
        <begin position="2"/>
        <end position="40"/>
    </location>
</feature>
<dbReference type="AlphaFoldDB" id="A0AAW1GBA9"/>
<evidence type="ECO:0000313" key="3">
    <source>
        <dbReference type="Proteomes" id="UP001458880"/>
    </source>
</evidence>
<dbReference type="InterPro" id="IPR054722">
    <property type="entry name" value="PolX-like_BBD"/>
</dbReference>
<proteinExistence type="predicted"/>
<keyword evidence="3" id="KW-1185">Reference proteome</keyword>